<dbReference type="EMBL" id="CAKOFQ010008346">
    <property type="protein sequence ID" value="CAH2013585.1"/>
    <property type="molecule type" value="Genomic_DNA"/>
</dbReference>
<reference evidence="1" key="1">
    <citation type="submission" date="2022-03" db="EMBL/GenBank/DDBJ databases">
        <authorList>
            <person name="Sayadi A."/>
        </authorList>
    </citation>
    <scope>NUCLEOTIDE SEQUENCE</scope>
</reference>
<dbReference type="Proteomes" id="UP001152888">
    <property type="component" value="Unassembled WGS sequence"/>
</dbReference>
<organism evidence="1 2">
    <name type="scientific">Acanthoscelides obtectus</name>
    <name type="common">Bean weevil</name>
    <name type="synonym">Bruchus obtectus</name>
    <dbReference type="NCBI Taxonomy" id="200917"/>
    <lineage>
        <taxon>Eukaryota</taxon>
        <taxon>Metazoa</taxon>
        <taxon>Ecdysozoa</taxon>
        <taxon>Arthropoda</taxon>
        <taxon>Hexapoda</taxon>
        <taxon>Insecta</taxon>
        <taxon>Pterygota</taxon>
        <taxon>Neoptera</taxon>
        <taxon>Endopterygota</taxon>
        <taxon>Coleoptera</taxon>
        <taxon>Polyphaga</taxon>
        <taxon>Cucujiformia</taxon>
        <taxon>Chrysomeloidea</taxon>
        <taxon>Chrysomelidae</taxon>
        <taxon>Bruchinae</taxon>
        <taxon>Bruchini</taxon>
        <taxon>Acanthoscelides</taxon>
    </lineage>
</organism>
<dbReference type="AlphaFoldDB" id="A0A9P0MGB8"/>
<sequence length="138" mass="16073">MNNTVCKARLFTAAYIATYICSLPREPGEAVEWAKERGLFPRAKMYNRHRIAMKLRFGGVAGRFYFPKSTSCPKVALSKRHFFEECRMPFPKVLVSFFYIHTDMWRAYKGLSAAGYVPKVVNYFLLVRHLLLTISPYF</sequence>
<name>A0A9P0MGB8_ACAOB</name>
<accession>A0A9P0MGB8</accession>
<gene>
    <name evidence="1" type="ORF">ACAOBT_LOCUS33563</name>
</gene>
<keyword evidence="2" id="KW-1185">Reference proteome</keyword>
<evidence type="ECO:0000313" key="2">
    <source>
        <dbReference type="Proteomes" id="UP001152888"/>
    </source>
</evidence>
<protein>
    <submittedName>
        <fullName evidence="1">Uncharacterized protein</fullName>
    </submittedName>
</protein>
<comment type="caution">
    <text evidence="1">The sequence shown here is derived from an EMBL/GenBank/DDBJ whole genome shotgun (WGS) entry which is preliminary data.</text>
</comment>
<evidence type="ECO:0000313" key="1">
    <source>
        <dbReference type="EMBL" id="CAH2013585.1"/>
    </source>
</evidence>
<proteinExistence type="predicted"/>